<organism evidence="6">
    <name type="scientific">marine sediment metagenome</name>
    <dbReference type="NCBI Taxonomy" id="412755"/>
    <lineage>
        <taxon>unclassified sequences</taxon>
        <taxon>metagenomes</taxon>
        <taxon>ecological metagenomes</taxon>
    </lineage>
</organism>
<name>A0A0F9SRE7_9ZZZZ</name>
<accession>A0A0F9SRE7</accession>
<proteinExistence type="predicted"/>
<dbReference type="InterPro" id="IPR018660">
    <property type="entry name" value="MliC"/>
</dbReference>
<dbReference type="AlphaFoldDB" id="A0A0F9SRE7"/>
<dbReference type="PROSITE" id="PS51257">
    <property type="entry name" value="PROKAR_LIPOPROTEIN"/>
    <property type="match status" value="1"/>
</dbReference>
<feature type="domain" description="C-type lysozyme inhibitor" evidence="5">
    <location>
        <begin position="26"/>
        <end position="87"/>
    </location>
</feature>
<keyword evidence="1" id="KW-0732">Signal</keyword>
<keyword evidence="3" id="KW-0564">Palmitate</keyword>
<comment type="caution">
    <text evidence="6">The sequence shown here is derived from an EMBL/GenBank/DDBJ whole genome shotgun (WGS) entry which is preliminary data.</text>
</comment>
<keyword evidence="4" id="KW-0449">Lipoprotein</keyword>
<keyword evidence="2" id="KW-0472">Membrane</keyword>
<dbReference type="InterPro" id="IPR036328">
    <property type="entry name" value="MliC_sf"/>
</dbReference>
<dbReference type="Pfam" id="PF09864">
    <property type="entry name" value="MliC"/>
    <property type="match status" value="1"/>
</dbReference>
<evidence type="ECO:0000256" key="3">
    <source>
        <dbReference type="ARBA" id="ARBA00023139"/>
    </source>
</evidence>
<sequence length="93" mass="10365">MKVYLAIVSGLLSLTACNDPQISTTYLCDKSTVNLNVINQSNAELTFNNHTYLLNRERSASGNKYINEDVLFWGKGNNAMLIIAGKKYQCVTE</sequence>
<reference evidence="6" key="1">
    <citation type="journal article" date="2015" name="Nature">
        <title>Complex archaea that bridge the gap between prokaryotes and eukaryotes.</title>
        <authorList>
            <person name="Spang A."/>
            <person name="Saw J.H."/>
            <person name="Jorgensen S.L."/>
            <person name="Zaremba-Niedzwiedzka K."/>
            <person name="Martijn J."/>
            <person name="Lind A.E."/>
            <person name="van Eijk R."/>
            <person name="Schleper C."/>
            <person name="Guy L."/>
            <person name="Ettema T.J."/>
        </authorList>
    </citation>
    <scope>NUCLEOTIDE SEQUENCE</scope>
</reference>
<dbReference type="EMBL" id="LAZR01000425">
    <property type="protein sequence ID" value="KKN69469.1"/>
    <property type="molecule type" value="Genomic_DNA"/>
</dbReference>
<gene>
    <name evidence="6" type="ORF">LCGC14_0440360</name>
</gene>
<evidence type="ECO:0000259" key="5">
    <source>
        <dbReference type="Pfam" id="PF09864"/>
    </source>
</evidence>
<dbReference type="Gene3D" id="2.40.128.200">
    <property type="match status" value="1"/>
</dbReference>
<evidence type="ECO:0000256" key="2">
    <source>
        <dbReference type="ARBA" id="ARBA00023136"/>
    </source>
</evidence>
<dbReference type="SUPFAM" id="SSF141488">
    <property type="entry name" value="YdhA-like"/>
    <property type="match status" value="1"/>
</dbReference>
<evidence type="ECO:0000256" key="4">
    <source>
        <dbReference type="ARBA" id="ARBA00023288"/>
    </source>
</evidence>
<evidence type="ECO:0000256" key="1">
    <source>
        <dbReference type="ARBA" id="ARBA00022729"/>
    </source>
</evidence>
<evidence type="ECO:0000313" key="6">
    <source>
        <dbReference type="EMBL" id="KKN69469.1"/>
    </source>
</evidence>
<protein>
    <recommendedName>
        <fullName evidence="5">C-type lysozyme inhibitor domain-containing protein</fullName>
    </recommendedName>
</protein>